<dbReference type="PANTHER" id="PTHR33990">
    <property type="entry name" value="PROTEIN YJDN-RELATED"/>
    <property type="match status" value="1"/>
</dbReference>
<dbReference type="GO" id="GO:0032259">
    <property type="term" value="P:methylation"/>
    <property type="evidence" value="ECO:0007669"/>
    <property type="project" value="UniProtKB-KW"/>
</dbReference>
<reference evidence="2 3" key="1">
    <citation type="submission" date="2015-01" db="EMBL/GenBank/DDBJ databases">
        <title>Draft genome sequence of Leucobacter komagatae strain VKM ST2845.</title>
        <authorList>
            <person name="Karlyshev A.V."/>
            <person name="Kudryashova E.B."/>
        </authorList>
    </citation>
    <scope>NUCLEOTIDE SEQUENCE [LARGE SCALE GENOMIC DNA]</scope>
    <source>
        <strain evidence="2 3">VKM ST2845</strain>
    </source>
</reference>
<sequence>MTQKIVPNIWCNRTAEEAGSFYAAAFNGAGLSAESTVSARYPSEGLLDFQLDFAGEALVVDVTVEGTQLALVNAGPEFSPNPSISFMVNFDPLMFGGDAAEARRRLDALWGALSTDGFVMMPLGEYPFAAHYGWVQDRFGVSWQLMLTRPEGDPRPLIIPALMFDGPAQNRAAEAAARYVELFAHVPGGAAVGFQSPYGQAMGDATPEALAFGEFRIGEQWFMASDNGSGTDHGFSCGVSLQVNCVDQSEIDALWEGLSFVPEAEQCGWLADEFGVSWQIVPANMGELMAGSGSYDKLMAMKKIVIAEL</sequence>
<dbReference type="InterPro" id="IPR028973">
    <property type="entry name" value="PhnB-like"/>
</dbReference>
<dbReference type="SUPFAM" id="SSF54593">
    <property type="entry name" value="Glyoxalase/Bleomycin resistance protein/Dihydroxybiphenyl dioxygenase"/>
    <property type="match status" value="2"/>
</dbReference>
<dbReference type="InterPro" id="IPR029068">
    <property type="entry name" value="Glyas_Bleomycin-R_OHBP_Dase"/>
</dbReference>
<dbReference type="GO" id="GO:0008168">
    <property type="term" value="F:methyltransferase activity"/>
    <property type="evidence" value="ECO:0007669"/>
    <property type="project" value="UniProtKB-KW"/>
</dbReference>
<evidence type="ECO:0000313" key="2">
    <source>
        <dbReference type="EMBL" id="KIP53737.1"/>
    </source>
</evidence>
<name>A0A0D0IRX5_9MICO</name>
<keyword evidence="2" id="KW-0808">Transferase</keyword>
<evidence type="ECO:0000259" key="1">
    <source>
        <dbReference type="Pfam" id="PF06983"/>
    </source>
</evidence>
<keyword evidence="2" id="KW-0830">Ubiquinone</keyword>
<dbReference type="CDD" id="cd06588">
    <property type="entry name" value="PhnB_like"/>
    <property type="match status" value="1"/>
</dbReference>
<organism evidence="2 3">
    <name type="scientific">Leucobacter komagatae</name>
    <dbReference type="NCBI Taxonomy" id="55969"/>
    <lineage>
        <taxon>Bacteria</taxon>
        <taxon>Bacillati</taxon>
        <taxon>Actinomycetota</taxon>
        <taxon>Actinomycetes</taxon>
        <taxon>Micrococcales</taxon>
        <taxon>Microbacteriaceae</taxon>
        <taxon>Leucobacter</taxon>
    </lineage>
</organism>
<dbReference type="AlphaFoldDB" id="A0A0D0IRX5"/>
<dbReference type="Proteomes" id="UP000032120">
    <property type="component" value="Unassembled WGS sequence"/>
</dbReference>
<keyword evidence="2" id="KW-0489">Methyltransferase</keyword>
<dbReference type="Pfam" id="PF06983">
    <property type="entry name" value="3-dmu-9_3-mt"/>
    <property type="match status" value="2"/>
</dbReference>
<gene>
    <name evidence="2" type="ORF">SD72_00570</name>
</gene>
<dbReference type="Gene3D" id="3.30.720.110">
    <property type="match status" value="1"/>
</dbReference>
<dbReference type="Gene3D" id="3.30.720.100">
    <property type="match status" value="1"/>
</dbReference>
<dbReference type="RefSeq" id="WP_042542483.1">
    <property type="nucleotide sequence ID" value="NZ_JXSQ01000001.1"/>
</dbReference>
<dbReference type="OrthoDB" id="9806473at2"/>
<feature type="domain" description="PhnB-like" evidence="1">
    <location>
        <begin position="158"/>
        <end position="281"/>
    </location>
</feature>
<accession>A0A0D0IRX5</accession>
<comment type="caution">
    <text evidence="2">The sequence shown here is derived from an EMBL/GenBank/DDBJ whole genome shotgun (WGS) entry which is preliminary data.</text>
</comment>
<feature type="domain" description="PhnB-like" evidence="1">
    <location>
        <begin position="3"/>
        <end position="145"/>
    </location>
</feature>
<proteinExistence type="predicted"/>
<dbReference type="EMBL" id="JXSQ01000001">
    <property type="protein sequence ID" value="KIP53737.1"/>
    <property type="molecule type" value="Genomic_DNA"/>
</dbReference>
<keyword evidence="3" id="KW-1185">Reference proteome</keyword>
<dbReference type="Gene3D" id="3.10.180.10">
    <property type="entry name" value="2,3-Dihydroxybiphenyl 1,2-Dioxygenase, domain 1"/>
    <property type="match status" value="1"/>
</dbReference>
<protein>
    <submittedName>
        <fullName evidence="2">3-demethylubiquinone-9 3-methyltransferase</fullName>
    </submittedName>
</protein>
<evidence type="ECO:0000313" key="3">
    <source>
        <dbReference type="Proteomes" id="UP000032120"/>
    </source>
</evidence>